<reference evidence="2" key="1">
    <citation type="journal article" date="2017" name="Genome Biol.">
        <title>Comparative genomics reveals high biological diversity and specific adaptations in the industrially and medically important fungal genus Aspergillus.</title>
        <authorList>
            <person name="de Vries R.P."/>
            <person name="Riley R."/>
            <person name="Wiebenga A."/>
            <person name="Aguilar-Osorio G."/>
            <person name="Amillis S."/>
            <person name="Uchima C.A."/>
            <person name="Anderluh G."/>
            <person name="Asadollahi M."/>
            <person name="Askin M."/>
            <person name="Barry K."/>
            <person name="Battaglia E."/>
            <person name="Bayram O."/>
            <person name="Benocci T."/>
            <person name="Braus-Stromeyer S.A."/>
            <person name="Caldana C."/>
            <person name="Canovas D."/>
            <person name="Cerqueira G.C."/>
            <person name="Chen F."/>
            <person name="Chen W."/>
            <person name="Choi C."/>
            <person name="Clum A."/>
            <person name="Dos Santos R.A."/>
            <person name="Damasio A.R."/>
            <person name="Diallinas G."/>
            <person name="Emri T."/>
            <person name="Fekete E."/>
            <person name="Flipphi M."/>
            <person name="Freyberg S."/>
            <person name="Gallo A."/>
            <person name="Gournas C."/>
            <person name="Habgood R."/>
            <person name="Hainaut M."/>
            <person name="Harispe M.L."/>
            <person name="Henrissat B."/>
            <person name="Hilden K.S."/>
            <person name="Hope R."/>
            <person name="Hossain A."/>
            <person name="Karabika E."/>
            <person name="Karaffa L."/>
            <person name="Karanyi Z."/>
            <person name="Krasevec N."/>
            <person name="Kuo A."/>
            <person name="Kusch H."/>
            <person name="LaButti K."/>
            <person name="Lagendijk E.L."/>
            <person name="Lapidus A."/>
            <person name="Levasseur A."/>
            <person name="Lindquist E."/>
            <person name="Lipzen A."/>
            <person name="Logrieco A.F."/>
            <person name="MacCabe A."/>
            <person name="Maekelae M.R."/>
            <person name="Malavazi I."/>
            <person name="Melin P."/>
            <person name="Meyer V."/>
            <person name="Mielnichuk N."/>
            <person name="Miskei M."/>
            <person name="Molnar A.P."/>
            <person name="Mule G."/>
            <person name="Ngan C.Y."/>
            <person name="Orejas M."/>
            <person name="Orosz E."/>
            <person name="Ouedraogo J.P."/>
            <person name="Overkamp K.M."/>
            <person name="Park H.-S."/>
            <person name="Perrone G."/>
            <person name="Piumi F."/>
            <person name="Punt P.J."/>
            <person name="Ram A.F."/>
            <person name="Ramon A."/>
            <person name="Rauscher S."/>
            <person name="Record E."/>
            <person name="Riano-Pachon D.M."/>
            <person name="Robert V."/>
            <person name="Roehrig J."/>
            <person name="Ruller R."/>
            <person name="Salamov A."/>
            <person name="Salih N.S."/>
            <person name="Samson R.A."/>
            <person name="Sandor E."/>
            <person name="Sanguinetti M."/>
            <person name="Schuetze T."/>
            <person name="Sepcic K."/>
            <person name="Shelest E."/>
            <person name="Sherlock G."/>
            <person name="Sophianopoulou V."/>
            <person name="Squina F.M."/>
            <person name="Sun H."/>
            <person name="Susca A."/>
            <person name="Todd R.B."/>
            <person name="Tsang A."/>
            <person name="Unkles S.E."/>
            <person name="van de Wiele N."/>
            <person name="van Rossen-Uffink D."/>
            <person name="Oliveira J.V."/>
            <person name="Vesth T.C."/>
            <person name="Visser J."/>
            <person name="Yu J.-H."/>
            <person name="Zhou M."/>
            <person name="Andersen M.R."/>
            <person name="Archer D.B."/>
            <person name="Baker S.E."/>
            <person name="Benoit I."/>
            <person name="Brakhage A.A."/>
            <person name="Braus G.H."/>
            <person name="Fischer R."/>
            <person name="Frisvad J.C."/>
            <person name="Goldman G.H."/>
            <person name="Houbraken J."/>
            <person name="Oakley B."/>
            <person name="Pocsi I."/>
            <person name="Scazzocchio C."/>
            <person name="Seiboth B."/>
            <person name="vanKuyk P.A."/>
            <person name="Wortman J."/>
            <person name="Dyer P.S."/>
            <person name="Grigoriev I.V."/>
        </authorList>
    </citation>
    <scope>NUCLEOTIDE SEQUENCE [LARGE SCALE GENOMIC DNA]</scope>
    <source>
        <strain evidence="2">DTO 134E9</strain>
    </source>
</reference>
<dbReference type="InterPro" id="IPR021838">
    <property type="entry name" value="DUF3431"/>
</dbReference>
<dbReference type="PANTHER" id="PTHR37490">
    <property type="entry name" value="EXPRESSED PROTEIN"/>
    <property type="match status" value="1"/>
</dbReference>
<accession>A0A1L9RD01</accession>
<dbReference type="PANTHER" id="PTHR37490:SF3">
    <property type="entry name" value="DUF3431 DOMAIN CONTAINING PROTEIN"/>
    <property type="match status" value="1"/>
</dbReference>
<dbReference type="RefSeq" id="XP_040686459.1">
    <property type="nucleotide sequence ID" value="XM_040828536.1"/>
</dbReference>
<dbReference type="Proteomes" id="UP000184383">
    <property type="component" value="Unassembled WGS sequence"/>
</dbReference>
<evidence type="ECO:0000313" key="1">
    <source>
        <dbReference type="EMBL" id="OJJ32782.1"/>
    </source>
</evidence>
<organism evidence="1 2">
    <name type="scientific">Aspergillus wentii DTO 134E9</name>
    <dbReference type="NCBI Taxonomy" id="1073089"/>
    <lineage>
        <taxon>Eukaryota</taxon>
        <taxon>Fungi</taxon>
        <taxon>Dikarya</taxon>
        <taxon>Ascomycota</taxon>
        <taxon>Pezizomycotina</taxon>
        <taxon>Eurotiomycetes</taxon>
        <taxon>Eurotiomycetidae</taxon>
        <taxon>Eurotiales</taxon>
        <taxon>Aspergillaceae</taxon>
        <taxon>Aspergillus</taxon>
        <taxon>Aspergillus subgen. Cremei</taxon>
    </lineage>
</organism>
<proteinExistence type="predicted"/>
<sequence>MVLGLYQLALGRYGSKLSILDEFRAGGDGYRVELVFAATRRSNMSWVGENLPGWRWNIYRVDDEKAELTVPVNKGNEAMVYLTYLIDRYSTLPEMAVFMHDGRYQWHNDNPLYDSVISIQNLNFTFVKSTGYVNLRCSNILGCPAELEPARYLRERPNDFDHPTAMEFPNSFMELFPGRSVPEKVGTPCCSQFAVSREVILRRPVEEYIRYREWLVKTDLPSDITGRIFEYLWHMIFGKPAQSCPDERACYCQTYGLCKLSEEEVGEQWTWRGLDLPENWPDEMD</sequence>
<dbReference type="EMBL" id="KV878214">
    <property type="protein sequence ID" value="OJJ32782.1"/>
    <property type="molecule type" value="Genomic_DNA"/>
</dbReference>
<dbReference type="GeneID" id="63744384"/>
<evidence type="ECO:0000313" key="2">
    <source>
        <dbReference type="Proteomes" id="UP000184383"/>
    </source>
</evidence>
<protein>
    <submittedName>
        <fullName evidence="1">Uncharacterized protein</fullName>
    </submittedName>
</protein>
<dbReference type="AlphaFoldDB" id="A0A1L9RD01"/>
<dbReference type="Pfam" id="PF11913">
    <property type="entry name" value="DUF3431"/>
    <property type="match status" value="1"/>
</dbReference>
<dbReference type="VEuPathDB" id="FungiDB:ASPWEDRAFT_114947"/>
<dbReference type="OrthoDB" id="4524275at2759"/>
<keyword evidence="2" id="KW-1185">Reference proteome</keyword>
<name>A0A1L9RD01_ASPWE</name>
<gene>
    <name evidence="1" type="ORF">ASPWEDRAFT_114947</name>
</gene>